<evidence type="ECO:0000256" key="4">
    <source>
        <dbReference type="SAM" id="MobiDB-lite"/>
    </source>
</evidence>
<dbReference type="EMBL" id="FOGK01000024">
    <property type="protein sequence ID" value="SER88285.1"/>
    <property type="molecule type" value="Genomic_DNA"/>
</dbReference>
<dbReference type="CDD" id="cd00009">
    <property type="entry name" value="AAA"/>
    <property type="match status" value="1"/>
</dbReference>
<keyword evidence="2 6" id="KW-0067">ATP-binding</keyword>
<dbReference type="PROSITE" id="PS50151">
    <property type="entry name" value="UVR"/>
    <property type="match status" value="1"/>
</dbReference>
<dbReference type="Gene3D" id="3.40.50.300">
    <property type="entry name" value="P-loop containing nucleotide triphosphate hydrolases"/>
    <property type="match status" value="2"/>
</dbReference>
<dbReference type="InterPro" id="IPR041546">
    <property type="entry name" value="ClpA/ClpB_AAA_lid"/>
</dbReference>
<dbReference type="PANTHER" id="PTHR11638">
    <property type="entry name" value="ATP-DEPENDENT CLP PROTEASE"/>
    <property type="match status" value="1"/>
</dbReference>
<evidence type="ECO:0000313" key="6">
    <source>
        <dbReference type="EMBL" id="SER88285.1"/>
    </source>
</evidence>
<dbReference type="Gene3D" id="1.10.8.60">
    <property type="match status" value="2"/>
</dbReference>
<dbReference type="Proteomes" id="UP000182818">
    <property type="component" value="Unassembled WGS sequence"/>
</dbReference>
<dbReference type="Pfam" id="PF17871">
    <property type="entry name" value="AAA_lid_9"/>
    <property type="match status" value="1"/>
</dbReference>
<keyword evidence="6" id="KW-0378">Hydrolase</keyword>
<dbReference type="InterPro" id="IPR019489">
    <property type="entry name" value="Clp_ATPase_C"/>
</dbReference>
<sequence>MDLQKCLASRFKDELFSIQITCRFFLARYNVVMVKVGQTIFDLDSVKGDSKMLCQNCHKNEATIHLYTNVNGQRMQIDLCQNCYQLLKQQEGNNLGNGGAANMAQDPFGFGNLDDIFRAMQNGNVENPQGLNQQVPPTQPSGPTGNNGGNQRNGQGGLLGQYGLNLTDLAKKGKIDPVIGRDSEISRVIEILNRRTKNNPVLIGEAGVGKTAVVEGLAERIVAGDVPQKLINKQIIRLDVVSLVQGTGIRGQFEQRMQQLMKEVEKNKDVIIFIDEIHEIVGAGNAEGGMDAGNVLKPALARGDFQLVGATTLNEYRDIEKDAALARRLQPVQVDEPSVEESIRILKGIQKKYEDYHHVKYTDDAIEAAAKLSKRYIQDRFLPDKAIDLLDEAGSKKNLTINTVDPNTIQQKIDNAEKYKQDALKAEDYEKAAYYRDQVNKLEKTKSGATNQGQVPTVTDKDMEQIIEEKTDIPVGELQKREQEQLKNLGDDLRAHVIGQNEAVEKIARAIRRNRIGLNGTGRPIGSFLFVGPTGVGKTELAKQLANELFGSEDSMIRFDMSEYMEPHSISKLIGSPPGYVGYEEAGQLTEQVRRHPYSLILLDEIEKAHPDVMHMFLQILDDGRLTDSQGRTVSFKDTIIIMTSNAGSGDVEADVGFGAASEGKTHSILDKLGNYFKPEFLNRFDDIVEFNSLTKENLMKIVDLMIGNVNQMLAVQGLHVHVTEPVEEKLVELGYNPKMGARPLRRVIQEQIEDRIADYYLDHPDAKNLVAKIADGNITLAVENEADAKATSTSSKA</sequence>
<dbReference type="InterPro" id="IPR018368">
    <property type="entry name" value="ClpA/B_CS1"/>
</dbReference>
<dbReference type="GO" id="GO:0006508">
    <property type="term" value="P:proteolysis"/>
    <property type="evidence" value="ECO:0007669"/>
    <property type="project" value="UniProtKB-KW"/>
</dbReference>
<evidence type="ECO:0000256" key="1">
    <source>
        <dbReference type="ARBA" id="ARBA00022741"/>
    </source>
</evidence>
<keyword evidence="1" id="KW-0547">Nucleotide-binding</keyword>
<keyword evidence="7" id="KW-1185">Reference proteome</keyword>
<evidence type="ECO:0000259" key="5">
    <source>
        <dbReference type="PROSITE" id="PS50151"/>
    </source>
</evidence>
<dbReference type="InterPro" id="IPR050130">
    <property type="entry name" value="ClpA_ClpB"/>
</dbReference>
<dbReference type="InterPro" id="IPR003593">
    <property type="entry name" value="AAA+_ATPase"/>
</dbReference>
<dbReference type="Pfam" id="PF00004">
    <property type="entry name" value="AAA"/>
    <property type="match status" value="1"/>
</dbReference>
<dbReference type="Pfam" id="PF10431">
    <property type="entry name" value="ClpB_D2-small"/>
    <property type="match status" value="1"/>
</dbReference>
<dbReference type="Gene3D" id="4.10.860.10">
    <property type="entry name" value="UVR domain"/>
    <property type="match status" value="1"/>
</dbReference>
<evidence type="ECO:0000313" key="7">
    <source>
        <dbReference type="Proteomes" id="UP000182818"/>
    </source>
</evidence>
<dbReference type="SMART" id="SM00382">
    <property type="entry name" value="AAA"/>
    <property type="match status" value="2"/>
</dbReference>
<dbReference type="InterPro" id="IPR001270">
    <property type="entry name" value="ClpA/B"/>
</dbReference>
<comment type="caution">
    <text evidence="6">The sequence shown here is derived from an EMBL/GenBank/DDBJ whole genome shotgun (WGS) entry which is preliminary data.</text>
</comment>
<dbReference type="InterPro" id="IPR001943">
    <property type="entry name" value="UVR_dom"/>
</dbReference>
<evidence type="ECO:0000256" key="3">
    <source>
        <dbReference type="ARBA" id="ARBA00023186"/>
    </source>
</evidence>
<feature type="compositionally biased region" description="Polar residues" evidence="4">
    <location>
        <begin position="123"/>
        <end position="144"/>
    </location>
</feature>
<reference evidence="6 7" key="1">
    <citation type="submission" date="2016-10" db="EMBL/GenBank/DDBJ databases">
        <authorList>
            <person name="Varghese N."/>
            <person name="Submissions S."/>
        </authorList>
    </citation>
    <scope>NUCLEOTIDE SEQUENCE [LARGE SCALE GENOMIC DNA]</scope>
    <source>
        <strain evidence="6 7">CGMCC 1.3889</strain>
    </source>
</reference>
<dbReference type="InterPro" id="IPR003959">
    <property type="entry name" value="ATPase_AAA_core"/>
</dbReference>
<proteinExistence type="predicted"/>
<dbReference type="PROSITE" id="PS00870">
    <property type="entry name" value="CLPAB_1"/>
    <property type="match status" value="1"/>
</dbReference>
<dbReference type="CDD" id="cd19499">
    <property type="entry name" value="RecA-like_ClpB_Hsp104-like"/>
    <property type="match status" value="1"/>
</dbReference>
<gene>
    <name evidence="6" type="ORF">SAMN04487973_1249</name>
</gene>
<name>A0A1H9STW5_9LACO</name>
<evidence type="ECO:0000256" key="2">
    <source>
        <dbReference type="ARBA" id="ARBA00022840"/>
    </source>
</evidence>
<dbReference type="InterPro" id="IPR027417">
    <property type="entry name" value="P-loop_NTPase"/>
</dbReference>
<dbReference type="GO" id="GO:0005524">
    <property type="term" value="F:ATP binding"/>
    <property type="evidence" value="ECO:0007669"/>
    <property type="project" value="UniProtKB-KW"/>
</dbReference>
<dbReference type="SUPFAM" id="SSF52540">
    <property type="entry name" value="P-loop containing nucleoside triphosphate hydrolases"/>
    <property type="match status" value="2"/>
</dbReference>
<dbReference type="SMART" id="SM01086">
    <property type="entry name" value="ClpB_D2-small"/>
    <property type="match status" value="1"/>
</dbReference>
<protein>
    <submittedName>
        <fullName evidence="6">ATP-dependent Clp protease ATP-binding subunit ClpE</fullName>
    </submittedName>
</protein>
<dbReference type="Pfam" id="PF07724">
    <property type="entry name" value="AAA_2"/>
    <property type="match status" value="1"/>
</dbReference>
<accession>A0A1H9STW5</accession>
<dbReference type="GO" id="GO:0008233">
    <property type="term" value="F:peptidase activity"/>
    <property type="evidence" value="ECO:0007669"/>
    <property type="project" value="UniProtKB-KW"/>
</dbReference>
<feature type="region of interest" description="Disordered" evidence="4">
    <location>
        <begin position="123"/>
        <end position="156"/>
    </location>
</feature>
<organism evidence="6 7">
    <name type="scientific">Pediococcus ethanolidurans</name>
    <dbReference type="NCBI Taxonomy" id="319653"/>
    <lineage>
        <taxon>Bacteria</taxon>
        <taxon>Bacillati</taxon>
        <taxon>Bacillota</taxon>
        <taxon>Bacilli</taxon>
        <taxon>Lactobacillales</taxon>
        <taxon>Lactobacillaceae</taxon>
        <taxon>Pediococcus</taxon>
    </lineage>
</organism>
<dbReference type="PANTHER" id="PTHR11638:SF175">
    <property type="entry name" value="ATP-DEPENDENT CLP PROTEASE, ATP-BINDING SUBUNIT CLPC"/>
    <property type="match status" value="1"/>
</dbReference>
<dbReference type="PRINTS" id="PR00300">
    <property type="entry name" value="CLPPROTEASEA"/>
</dbReference>
<keyword evidence="6" id="KW-0645">Protease</keyword>
<keyword evidence="3" id="KW-0143">Chaperone</keyword>
<feature type="domain" description="UVR" evidence="5">
    <location>
        <begin position="410"/>
        <end position="445"/>
    </location>
</feature>